<gene>
    <name evidence="1" type="ORF">G3A50_04620</name>
</gene>
<name>A0A6P1YLH0_9HYPH</name>
<dbReference type="InterPro" id="IPR052896">
    <property type="entry name" value="GGT-like_enzyme"/>
</dbReference>
<dbReference type="KEGG" id="apra:G3A50_04620"/>
<sequence length="491" mass="51406">MRIADPFSSQPRPVLFGNRGAVAAAHPLAVTAATEMLSAGGSAVDAAIAAQAVLCVLSPDNCGLGGDQLCLVRTGVGAVTAVNGTGAAPAAMNRADTDGGNSVTVPGIVDAWVEMSRLWGRLPLGRILLPAIRLAQDGLLVSEDLARTFRQYEARLLRGGAQDWALRTARAGTRQPQPELARLLADIGESGRDAFYSGAMAEAICGAIARNAGAMSLADLAGHASTVTPPMTTEWRGRRLHVQPPISQGVLLSMVLAAEEKLDALTPELRDHAGIELTASSFAFRDRAGEGTALLQERLTFDAERASGRTGPRAYLHTAGVAVADRDGLVVSSLISVFDSFGSAVFVPEGGFTLNNRAAGFTVAPNDSAGGKRPIHTLAPALLETADGCLALATPGADGQVQTLTQVLTHIFVEDDDVATAIARPRWRSQDGKLLVERAHPYLEHLASKGHDVALTQDGDLRFGAVVCAGMRDGQPFCCADWRRETWAGAT</sequence>
<dbReference type="Proteomes" id="UP000464751">
    <property type="component" value="Chromosome"/>
</dbReference>
<proteinExistence type="predicted"/>
<keyword evidence="2" id="KW-1185">Reference proteome</keyword>
<dbReference type="InterPro" id="IPR043137">
    <property type="entry name" value="GGT_ssub_C"/>
</dbReference>
<dbReference type="SUPFAM" id="SSF56235">
    <property type="entry name" value="N-terminal nucleophile aminohydrolases (Ntn hydrolases)"/>
    <property type="match status" value="1"/>
</dbReference>
<accession>A0A6P1YLH0</accession>
<dbReference type="RefSeq" id="WP_163074171.1">
    <property type="nucleotide sequence ID" value="NZ_CP048630.1"/>
</dbReference>
<keyword evidence="1" id="KW-0808">Transferase</keyword>
<evidence type="ECO:0000313" key="1">
    <source>
        <dbReference type="EMBL" id="QIB33073.1"/>
    </source>
</evidence>
<organism evidence="1 2">
    <name type="scientific">Ancylobacter pratisalsi</name>
    <dbReference type="NCBI Taxonomy" id="1745854"/>
    <lineage>
        <taxon>Bacteria</taxon>
        <taxon>Pseudomonadati</taxon>
        <taxon>Pseudomonadota</taxon>
        <taxon>Alphaproteobacteria</taxon>
        <taxon>Hyphomicrobiales</taxon>
        <taxon>Xanthobacteraceae</taxon>
        <taxon>Ancylobacter</taxon>
    </lineage>
</organism>
<dbReference type="PANTHER" id="PTHR43881:SF1">
    <property type="entry name" value="GAMMA-GLUTAMYLTRANSPEPTIDASE (AFU_ORTHOLOGUE AFUA_4G13580)"/>
    <property type="match status" value="1"/>
</dbReference>
<dbReference type="Pfam" id="PF01019">
    <property type="entry name" value="G_glu_transpept"/>
    <property type="match status" value="1"/>
</dbReference>
<dbReference type="EMBL" id="CP048630">
    <property type="protein sequence ID" value="QIB33073.1"/>
    <property type="molecule type" value="Genomic_DNA"/>
</dbReference>
<dbReference type="AlphaFoldDB" id="A0A6P1YLH0"/>
<reference evidence="1 2" key="1">
    <citation type="submission" date="2020-02" db="EMBL/GenBank/DDBJ databases">
        <authorList>
            <person name="Li G."/>
        </authorList>
    </citation>
    <scope>NUCLEOTIDE SEQUENCE [LARGE SCALE GENOMIC DNA]</scope>
    <source>
        <strain evidence="1 2">DSM 102029</strain>
    </source>
</reference>
<dbReference type="GO" id="GO:0016740">
    <property type="term" value="F:transferase activity"/>
    <property type="evidence" value="ECO:0007669"/>
    <property type="project" value="UniProtKB-KW"/>
</dbReference>
<protein>
    <submittedName>
        <fullName evidence="1">Gamma-glutamyltransferase</fullName>
    </submittedName>
</protein>
<dbReference type="InterPro" id="IPR029055">
    <property type="entry name" value="Ntn_hydrolases_N"/>
</dbReference>
<dbReference type="Gene3D" id="3.60.20.40">
    <property type="match status" value="1"/>
</dbReference>
<dbReference type="PRINTS" id="PR01210">
    <property type="entry name" value="GGTRANSPTASE"/>
</dbReference>
<evidence type="ECO:0000313" key="2">
    <source>
        <dbReference type="Proteomes" id="UP000464751"/>
    </source>
</evidence>
<dbReference type="PANTHER" id="PTHR43881">
    <property type="entry name" value="GAMMA-GLUTAMYLTRANSPEPTIDASE (AFU_ORTHOLOGUE AFUA_4G13580)"/>
    <property type="match status" value="1"/>
</dbReference>